<dbReference type="InterPro" id="IPR016040">
    <property type="entry name" value="NAD(P)-bd_dom"/>
</dbReference>
<dbReference type="InterPro" id="IPR036291">
    <property type="entry name" value="NAD(P)-bd_dom_sf"/>
</dbReference>
<dbReference type="Gene3D" id="3.40.50.720">
    <property type="entry name" value="NAD(P)-binding Rossmann-like Domain"/>
    <property type="match status" value="2"/>
</dbReference>
<dbReference type="InterPro" id="IPR050425">
    <property type="entry name" value="NAD(P)_dehydrat-like"/>
</dbReference>
<accession>A0A7N1A3U1</accession>
<keyword evidence="5" id="KW-1185">Reference proteome</keyword>
<evidence type="ECO:0000313" key="4">
    <source>
        <dbReference type="EnsemblPlants" id="Kaladp0076s0161.1.v1.1"/>
    </source>
</evidence>
<dbReference type="EnsemblPlants" id="Kaladp0076s0161.1.v1.1">
    <property type="protein sequence ID" value="Kaladp0076s0161.1.v1.1"/>
    <property type="gene ID" value="Kaladp0076s0161.v1.1"/>
</dbReference>
<organism evidence="4 5">
    <name type="scientific">Kalanchoe fedtschenkoi</name>
    <name type="common">Lavender scallops</name>
    <name type="synonym">South American air plant</name>
    <dbReference type="NCBI Taxonomy" id="63787"/>
    <lineage>
        <taxon>Eukaryota</taxon>
        <taxon>Viridiplantae</taxon>
        <taxon>Streptophyta</taxon>
        <taxon>Embryophyta</taxon>
        <taxon>Tracheophyta</taxon>
        <taxon>Spermatophyta</taxon>
        <taxon>Magnoliopsida</taxon>
        <taxon>eudicotyledons</taxon>
        <taxon>Gunneridae</taxon>
        <taxon>Pentapetalae</taxon>
        <taxon>Saxifragales</taxon>
        <taxon>Crassulaceae</taxon>
        <taxon>Kalanchoe</taxon>
    </lineage>
</organism>
<protein>
    <recommendedName>
        <fullName evidence="3">NAD(P)-binding domain-containing protein</fullName>
    </recommendedName>
</protein>
<keyword evidence="2" id="KW-0560">Oxidoreductase</keyword>
<evidence type="ECO:0000259" key="3">
    <source>
        <dbReference type="Pfam" id="PF16363"/>
    </source>
</evidence>
<proteinExistence type="predicted"/>
<name>A0A7N1A3U1_KALFE</name>
<dbReference type="SUPFAM" id="SSF51735">
    <property type="entry name" value="NAD(P)-binding Rossmann-fold domains"/>
    <property type="match status" value="1"/>
</dbReference>
<dbReference type="PANTHER" id="PTHR10366">
    <property type="entry name" value="NAD DEPENDENT EPIMERASE/DEHYDRATASE"/>
    <property type="match status" value="1"/>
</dbReference>
<sequence length="188" mass="20796">MDNKLVVCVTGGSGFIGSCLVQLLLERGYTVNATLRNLNDEKETKHLQGLEGAASRLRLFQIDLLHYDSILAAIRGCHGCTDTYENFFMGSVHVKDVALAHLLVYENKSASGRHLCVEAITHYGDFAAKVAELYPEYKVPRLPKDTQPGLLRADCGSSKLMELGMKFIPMEQIIRDSIESLRGKGHIS</sequence>
<dbReference type="AlphaFoldDB" id="A0A7N1A3U1"/>
<evidence type="ECO:0000313" key="5">
    <source>
        <dbReference type="Proteomes" id="UP000594263"/>
    </source>
</evidence>
<dbReference type="OMA" id="VERDLHY"/>
<dbReference type="Gramene" id="Kaladp0076s0161.1.v1.1">
    <property type="protein sequence ID" value="Kaladp0076s0161.1.v1.1"/>
    <property type="gene ID" value="Kaladp0076s0161.v1.1"/>
</dbReference>
<dbReference type="Pfam" id="PF16363">
    <property type="entry name" value="GDP_Man_Dehyd"/>
    <property type="match status" value="1"/>
</dbReference>
<feature type="domain" description="NAD(P)-binding" evidence="3">
    <location>
        <begin position="9"/>
        <end position="76"/>
    </location>
</feature>
<keyword evidence="1" id="KW-0521">NADP</keyword>
<dbReference type="PROSITE" id="PS51257">
    <property type="entry name" value="PROKAR_LIPOPROTEIN"/>
    <property type="match status" value="1"/>
</dbReference>
<dbReference type="PANTHER" id="PTHR10366:SF369">
    <property type="entry name" value="CINNAMOYL-COA REDUCTASE-LIKE PROTEIN"/>
    <property type="match status" value="1"/>
</dbReference>
<evidence type="ECO:0000256" key="2">
    <source>
        <dbReference type="ARBA" id="ARBA00023002"/>
    </source>
</evidence>
<evidence type="ECO:0000256" key="1">
    <source>
        <dbReference type="ARBA" id="ARBA00022857"/>
    </source>
</evidence>
<dbReference type="Proteomes" id="UP000594263">
    <property type="component" value="Unplaced"/>
</dbReference>
<reference evidence="4" key="1">
    <citation type="submission" date="2021-01" db="UniProtKB">
        <authorList>
            <consortium name="EnsemblPlants"/>
        </authorList>
    </citation>
    <scope>IDENTIFICATION</scope>
</reference>
<dbReference type="GO" id="GO:0016616">
    <property type="term" value="F:oxidoreductase activity, acting on the CH-OH group of donors, NAD or NADP as acceptor"/>
    <property type="evidence" value="ECO:0007669"/>
    <property type="project" value="TreeGrafter"/>
</dbReference>